<dbReference type="InterPro" id="IPR014004">
    <property type="entry name" value="Transpt-assoc_nodulatn_dom_bac"/>
</dbReference>
<organism evidence="3">
    <name type="scientific">hydrothermal vent metagenome</name>
    <dbReference type="NCBI Taxonomy" id="652676"/>
    <lineage>
        <taxon>unclassified sequences</taxon>
        <taxon>metagenomes</taxon>
        <taxon>ecological metagenomes</taxon>
    </lineage>
</organism>
<feature type="domain" description="BON" evidence="2">
    <location>
        <begin position="46"/>
        <end position="115"/>
    </location>
</feature>
<dbReference type="PROSITE" id="PS50914">
    <property type="entry name" value="BON"/>
    <property type="match status" value="2"/>
</dbReference>
<proteinExistence type="predicted"/>
<evidence type="ECO:0000313" key="3">
    <source>
        <dbReference type="EMBL" id="VAW89106.1"/>
    </source>
</evidence>
<dbReference type="AlphaFoldDB" id="A0A3B1A8F9"/>
<dbReference type="InterPro" id="IPR007055">
    <property type="entry name" value="BON_dom"/>
</dbReference>
<dbReference type="PANTHER" id="PTHR34606:SF4">
    <property type="entry name" value="OUTER MEMBRANE LIPOPROTEIN DOLP"/>
    <property type="match status" value="1"/>
</dbReference>
<dbReference type="PROSITE" id="PS51257">
    <property type="entry name" value="PROKAR_LIPOPROTEIN"/>
    <property type="match status" value="1"/>
</dbReference>
<evidence type="ECO:0000256" key="1">
    <source>
        <dbReference type="ARBA" id="ARBA00022729"/>
    </source>
</evidence>
<name>A0A3B1A8F9_9ZZZZ</name>
<dbReference type="Gene3D" id="3.30.1340.30">
    <property type="match status" value="1"/>
</dbReference>
<dbReference type="InterPro" id="IPR051686">
    <property type="entry name" value="Lipoprotein_DolP"/>
</dbReference>
<protein>
    <submittedName>
        <fullName evidence="3">21 kDa hemolysin</fullName>
    </submittedName>
</protein>
<feature type="domain" description="BON" evidence="2">
    <location>
        <begin position="124"/>
        <end position="191"/>
    </location>
</feature>
<dbReference type="SMART" id="SM00749">
    <property type="entry name" value="BON"/>
    <property type="match status" value="2"/>
</dbReference>
<reference evidence="3" key="1">
    <citation type="submission" date="2018-06" db="EMBL/GenBank/DDBJ databases">
        <authorList>
            <person name="Zhirakovskaya E."/>
        </authorList>
    </citation>
    <scope>NUCLEOTIDE SEQUENCE</scope>
</reference>
<keyword evidence="1" id="KW-0732">Signal</keyword>
<dbReference type="EMBL" id="UOFP01000253">
    <property type="protein sequence ID" value="VAW89106.1"/>
    <property type="molecule type" value="Genomic_DNA"/>
</dbReference>
<sequence length="232" mass="25406">MRQLLIASIIIASFTSLQGCAPAIVVGAATTAIIANDRRTTEAFLQDQTIKFRSNDAIYSNKEIGTQVHINVISYDQQVLLTGEAPTGSMREQVEAIVASIPGVKKIHNEIKVQPNSRFESRNNDAMITAKVKGRILRNSNVDPSKIKVVTEHAEVYLLGIVTEEEATASVKIAQQVDGVKRVARVFKIIEEGAAEEEQEISPEQLNQESNDALINKMLDRINNPTPQGSAE</sequence>
<dbReference type="Pfam" id="PF04972">
    <property type="entry name" value="BON"/>
    <property type="match status" value="2"/>
</dbReference>
<accession>A0A3B1A8F9</accession>
<evidence type="ECO:0000259" key="2">
    <source>
        <dbReference type="PROSITE" id="PS50914"/>
    </source>
</evidence>
<dbReference type="PANTHER" id="PTHR34606">
    <property type="entry name" value="BON DOMAIN-CONTAINING PROTEIN"/>
    <property type="match status" value="1"/>
</dbReference>
<gene>
    <name evidence="3" type="ORF">MNBD_GAMMA18-1973</name>
</gene>